<reference evidence="1" key="1">
    <citation type="submission" date="2022-10" db="EMBL/GenBank/DDBJ databases">
        <title>The complete genomes of actinobacterial strains from the NBC collection.</title>
        <authorList>
            <person name="Joergensen T.S."/>
            <person name="Alvarez Arevalo M."/>
            <person name="Sterndorff E.B."/>
            <person name="Faurdal D."/>
            <person name="Vuksanovic O."/>
            <person name="Mourched A.-S."/>
            <person name="Charusanti P."/>
            <person name="Shaw S."/>
            <person name="Blin K."/>
            <person name="Weber T."/>
        </authorList>
    </citation>
    <scope>NUCLEOTIDE SEQUENCE</scope>
    <source>
        <strain evidence="1">NBC_01393</strain>
    </source>
</reference>
<gene>
    <name evidence="1" type="ORF">OG699_37615</name>
</gene>
<dbReference type="EMBL" id="CP109546">
    <property type="protein sequence ID" value="WTZ13183.1"/>
    <property type="molecule type" value="Genomic_DNA"/>
</dbReference>
<proteinExistence type="predicted"/>
<accession>A0AAU3I9Y1</accession>
<protein>
    <submittedName>
        <fullName evidence="1">Baseplate J/gp47 family protein</fullName>
    </submittedName>
</protein>
<organism evidence="1">
    <name type="scientific">Streptomyces sp. NBC_01393</name>
    <dbReference type="NCBI Taxonomy" id="2903851"/>
    <lineage>
        <taxon>Bacteria</taxon>
        <taxon>Bacillati</taxon>
        <taxon>Actinomycetota</taxon>
        <taxon>Actinomycetes</taxon>
        <taxon>Kitasatosporales</taxon>
        <taxon>Streptomycetaceae</taxon>
        <taxon>Streptomyces</taxon>
    </lineage>
</organism>
<evidence type="ECO:0000313" key="1">
    <source>
        <dbReference type="EMBL" id="WTZ13183.1"/>
    </source>
</evidence>
<dbReference type="AlphaFoldDB" id="A0AAU3I9Y1"/>
<name>A0AAU3I9Y1_9ACTN</name>
<sequence length="490" mass="51771">MADNPAVDYTSRDYEGFKASLLDYAARAFPQWVPSSEGDFGVLLVELFAYLGDSLSYYGDRLQQESFLPTATQRLSLLQIADLLGYQPSNGVPSTGTVTFQTSNPGPAVTIPAGTPVVTDYLDAIDSPITFETDQAVTVPKNGGTSTVSVTQGVTRTQVNIGTSTGLPVQEFRLPDVPVIGGTVSIYVDDVDTLTEWTYIDYVVDADPDDRVFTTYLDEAGATWVRFGDNLNGAIPTTNLTVYATYRVGGGAVGNVNAGVVNALADSNLPGVTVALDSSGGAISSAMAGGADPETNDQIRANAPRIFRTQDRCVTLADFSDLALTLPGIVRANAVASTYTSVSVFVIGSDGGTPNAKTIQNVRSTLQSKALAGTTVNVSGPTVVGVNVGNATHPVTIECWPRYSRGSVLYDVQQALKSMLSFAHVDFGMRMTLSDFYKTILDVDGVRYVDIPMTARADAAQTGTADIVMRAWEIPKVGNIANIIMTGGIG</sequence>